<evidence type="ECO:0000313" key="2">
    <source>
        <dbReference type="EMBL" id="MEU8139302.1"/>
    </source>
</evidence>
<reference evidence="2 3" key="1">
    <citation type="submission" date="2024-06" db="EMBL/GenBank/DDBJ databases">
        <title>The Natural Products Discovery Center: Release of the First 8490 Sequenced Strains for Exploring Actinobacteria Biosynthetic Diversity.</title>
        <authorList>
            <person name="Kalkreuter E."/>
            <person name="Kautsar S.A."/>
            <person name="Yang D."/>
            <person name="Bader C.D."/>
            <person name="Teijaro C.N."/>
            <person name="Fluegel L."/>
            <person name="Davis C.M."/>
            <person name="Simpson J.R."/>
            <person name="Lauterbach L."/>
            <person name="Steele A.D."/>
            <person name="Gui C."/>
            <person name="Meng S."/>
            <person name="Li G."/>
            <person name="Viehrig K."/>
            <person name="Ye F."/>
            <person name="Su P."/>
            <person name="Kiefer A.F."/>
            <person name="Nichols A."/>
            <person name="Cepeda A.J."/>
            <person name="Yan W."/>
            <person name="Fan B."/>
            <person name="Jiang Y."/>
            <person name="Adhikari A."/>
            <person name="Zheng C.-J."/>
            <person name="Schuster L."/>
            <person name="Cowan T.M."/>
            <person name="Smanski M.J."/>
            <person name="Chevrette M.G."/>
            <person name="De Carvalho L.P.S."/>
            <person name="Shen B."/>
        </authorList>
    </citation>
    <scope>NUCLEOTIDE SEQUENCE [LARGE SCALE GENOMIC DNA]</scope>
    <source>
        <strain evidence="2 3">NPDC048946</strain>
    </source>
</reference>
<dbReference type="Proteomes" id="UP001551482">
    <property type="component" value="Unassembled WGS sequence"/>
</dbReference>
<evidence type="ECO:0000313" key="3">
    <source>
        <dbReference type="Proteomes" id="UP001551482"/>
    </source>
</evidence>
<proteinExistence type="predicted"/>
<dbReference type="RefSeq" id="WP_358363316.1">
    <property type="nucleotide sequence ID" value="NZ_JBEZFP010000166.1"/>
</dbReference>
<dbReference type="EMBL" id="JBEZFP010000166">
    <property type="protein sequence ID" value="MEU8139302.1"/>
    <property type="molecule type" value="Genomic_DNA"/>
</dbReference>
<gene>
    <name evidence="2" type="ORF">AB0C36_38120</name>
</gene>
<name>A0ABV3DUZ9_9ACTN</name>
<feature type="region of interest" description="Disordered" evidence="1">
    <location>
        <begin position="1406"/>
        <end position="1441"/>
    </location>
</feature>
<dbReference type="SUPFAM" id="SSF89372">
    <property type="entry name" value="Fucose-specific lectin"/>
    <property type="match status" value="1"/>
</dbReference>
<feature type="region of interest" description="Disordered" evidence="1">
    <location>
        <begin position="561"/>
        <end position="636"/>
    </location>
</feature>
<organism evidence="2 3">
    <name type="scientific">Streptodolium elevatio</name>
    <dbReference type="NCBI Taxonomy" id="3157996"/>
    <lineage>
        <taxon>Bacteria</taxon>
        <taxon>Bacillati</taxon>
        <taxon>Actinomycetota</taxon>
        <taxon>Actinomycetes</taxon>
        <taxon>Kitasatosporales</taxon>
        <taxon>Streptomycetaceae</taxon>
        <taxon>Streptodolium</taxon>
    </lineage>
</organism>
<comment type="caution">
    <text evidence="2">The sequence shown here is derived from an EMBL/GenBank/DDBJ whole genome shotgun (WGS) entry which is preliminary data.</text>
</comment>
<evidence type="ECO:0000256" key="1">
    <source>
        <dbReference type="SAM" id="MobiDB-lite"/>
    </source>
</evidence>
<feature type="region of interest" description="Disordered" evidence="1">
    <location>
        <begin position="224"/>
        <end position="282"/>
    </location>
</feature>
<sequence length="1746" mass="184261">MAGLRFLPWVRDGVVRALADEDPLSGALSRQRGEVRLTVEVAASGADPETISVGTDAAVHGPGDVTALDPRQVIRCFPEPNAQGVDVSLFAAVDFDAPELPWQFTPARPDAQGRLRPWLVLVVVPENAPGVEFRTPAGALPRLTAPVAELPDLDESWAWAHAQLLLEHDAEDPADVIAGHPERTLSRLVCPRRLEPGVGYLAAVVPAFDAGCRAGLGQPPLEGRVLRPAWGTPSSPDAFGDSGSGSGAESESGSESESASGTGSGSGSESESQSGSESGSESVTLPVLHHWRFATGVGGDFESLVRRLRGRPLPESVGLRRVDLNTAGSGLPVGEPGVDGVSVLGFEGAVASPAMRRTEWAADPQASWQAVMETLLSNHDAWLTPPVYGIGHAQEVRLPEAGAPPQWLRELNLDPRYRAAAALGTAVVQRHQEDLAAAAWQRAAELVDINAQLMQGQLARDAAAELYGKRIDPARPGRAFSDGELLALTRPVHEDGSTADADLNGNAGVAATTSSSLRRLTRPRGPLARRLDAPPTADPAAWLAEGRSAIPAAALPDGGMGFGDVSREPLDNYGPDRLGNPSAAWSSVAATTARPEKELGNAGPAAEPDGAGAAPESDTAQPEIGPHPSTPPNALAGVAADEPMTAVGSSGGDLLDNDRFFLRSQDGRLFERRRLAGTWTWRDHGRPNATSPVITSATAVPPDRVYVRTGNNLLWERSWDGDRWRWVGCGAPPGGLASRPVAAGGSVFVLGGDGGLHVFETATRIWRALGKPGELAPYEKLFATPRPIDATSIRVATSQNRLFVCSRPDPYGAPVWFPANSTQVLTGSPSAVHRLNRFFYLTPGGNLGRQAGDAWVDHGRPLPDHRVVSVGMDSVEVFQDGSPGVNVLVSTPTGQLEVASLGEWDEDLPDGRSRVRWSWSQTRWQHPAGLAPRRIGPVIGDSHTGEETFMVTADGRLTCRVGTDWQDHGVPLDPRGSGPMESAAVTRPELLPGTGLFSSFLTAHLLGQSNPDRSRLWIGSAHDPDLEGRPDSLSPPREALALDFRARALGVAVGHVTGGLRPDLVVLTIRQPTAGAPCVAEYRIGRALDEEGVPTGGWLGPFRLPDPLHPNARGADLTLADLDGDGRLELVLAYGVSGPDRDRNRVYYRIGWGLDADGQAARGWTDSVPTPWTFSAIDGVGVDVVAMGAEQTPHLVVLADGQDGAARVCRYGVGRGVNRRGQVVGGWHGPFTVADGSAGPSAATGMAVTDLTGTSAPDLVVYRITGSAAAGHTGTFRIGFDLDAGTGVARWSDPYEPHRIPPGAEVSGAGLAVAELRAALAELRAKTAANFAAAAAPHQAHLLSVFGSSQDDSQDEVQLGSAAERIRARLDPQQTIPARVLESIEVGGRPLAGALALGAVSRPSATGGASTAGSASTASTASTPGEAIRASGAGAPSRDSGDSLRRLLAGLTFDVPAYELLRGLAQEHVAPGLPAVAPETMTALAANARFIEAFMVGLNHETSRELLWREFPADPRQTWFRQFWDVRNARSADRPLTDLPPFSDDVWRSGSLGSHLTSVGAPGEDALILVVRGEVLRRYPSTVVTMRQAVWTSETGRDPVGQDLPPIFSGWLSPDLLLFGFPLTAAVARGATSRTAGDAGRFFVLREQPTAPRFGLDLPPEDWTSEPFEGTHWDQLHWGHLPDGARFLSPYAPGLGRNPDGSPAGRRLDGAEYGRNAADMARVALQRPVLIARHASDVLPAMEATR</sequence>
<feature type="compositionally biased region" description="Low complexity" evidence="1">
    <location>
        <begin position="582"/>
        <end position="593"/>
    </location>
</feature>
<feature type="compositionally biased region" description="Low complexity" evidence="1">
    <location>
        <begin position="602"/>
        <end position="616"/>
    </location>
</feature>
<keyword evidence="3" id="KW-1185">Reference proteome</keyword>
<feature type="compositionally biased region" description="Low complexity" evidence="1">
    <location>
        <begin position="247"/>
        <end position="282"/>
    </location>
</feature>
<protein>
    <submittedName>
        <fullName evidence="2">Uncharacterized protein</fullName>
    </submittedName>
</protein>
<feature type="compositionally biased region" description="Low complexity" evidence="1">
    <location>
        <begin position="1406"/>
        <end position="1423"/>
    </location>
</feature>
<dbReference type="Gene3D" id="2.120.10.70">
    <property type="entry name" value="Fucose-specific lectin"/>
    <property type="match status" value="1"/>
</dbReference>
<accession>A0ABV3DUZ9</accession>